<keyword evidence="2" id="KW-1185">Reference proteome</keyword>
<protein>
    <submittedName>
        <fullName evidence="1">ABC transporter substrate-binding protein</fullName>
    </submittedName>
</protein>
<evidence type="ECO:0000313" key="1">
    <source>
        <dbReference type="EMBL" id="GGO48490.1"/>
    </source>
</evidence>
<dbReference type="PANTHER" id="PTHR43649">
    <property type="entry name" value="ARABINOSE-BINDING PROTEIN-RELATED"/>
    <property type="match status" value="1"/>
</dbReference>
<name>A0ABQ2M9I4_9ACTN</name>
<reference evidence="2" key="1">
    <citation type="journal article" date="2019" name="Int. J. Syst. Evol. Microbiol.">
        <title>The Global Catalogue of Microorganisms (GCM) 10K type strain sequencing project: providing services to taxonomists for standard genome sequencing and annotation.</title>
        <authorList>
            <consortium name="The Broad Institute Genomics Platform"/>
            <consortium name="The Broad Institute Genome Sequencing Center for Infectious Disease"/>
            <person name="Wu L."/>
            <person name="Ma J."/>
        </authorList>
    </citation>
    <scope>NUCLEOTIDE SEQUENCE [LARGE SCALE GENOMIC DNA]</scope>
    <source>
        <strain evidence="2">CGMCC 4.7178</strain>
    </source>
</reference>
<dbReference type="EMBL" id="BMMP01000006">
    <property type="protein sequence ID" value="GGO48490.1"/>
    <property type="molecule type" value="Genomic_DNA"/>
</dbReference>
<dbReference type="Proteomes" id="UP000631535">
    <property type="component" value="Unassembled WGS sequence"/>
</dbReference>
<dbReference type="Gene3D" id="3.40.190.10">
    <property type="entry name" value="Periplasmic binding protein-like II"/>
    <property type="match status" value="3"/>
</dbReference>
<gene>
    <name evidence="1" type="ORF">GCM10012287_23610</name>
</gene>
<comment type="caution">
    <text evidence="1">The sequence shown here is derived from an EMBL/GenBank/DDBJ whole genome shotgun (WGS) entry which is preliminary data.</text>
</comment>
<accession>A0ABQ2M9I4</accession>
<dbReference type="InterPro" id="IPR050490">
    <property type="entry name" value="Bact_solute-bd_prot1"/>
</dbReference>
<dbReference type="PANTHER" id="PTHR43649:SF30">
    <property type="entry name" value="ABC TRANSPORTER SUBSTRATE-BINDING PROTEIN"/>
    <property type="match status" value="1"/>
</dbReference>
<sequence>MNPRWTACRCAAAATVLSGLLSGCGGPLDPKTDDPGTLVVHSSFSPGTPGADVYAASIREFERENPGTEVKNLYNQGELFNVFETARLADKEADVVLVNLYDKSFSWTGLGATLPVNEYLKEWNLTERVRPSALKAWTDREGRVRGFPWSGFSWPVLFNTDLLAKAGVDEVPRTLPELREAVEALRAEGITPMAIGGNDWSGQKLLMQIMQGYMEPRVARRVFAKAGYCAEPQAMRGLRLFTELRDTGLFGKGAQGFTADEMNAEYFGERAAMMSALTSTIASVPEKVAEHTEAGGLPMPADGQYGKPSVYTGDTSTGIWITPNGREKIDKVEKFVKFFYRKKSVQHFVDDSGFKLGLRDQKGSAGFPLVTESNEVSEGDDVARVVMPDSHVPAAASAPLNRATSIAFSPGASPQRICRALDVAYKS</sequence>
<organism evidence="1 2">
    <name type="scientific">Streptomyces daqingensis</name>
    <dbReference type="NCBI Taxonomy" id="1472640"/>
    <lineage>
        <taxon>Bacteria</taxon>
        <taxon>Bacillati</taxon>
        <taxon>Actinomycetota</taxon>
        <taxon>Actinomycetes</taxon>
        <taxon>Kitasatosporales</taxon>
        <taxon>Streptomycetaceae</taxon>
        <taxon>Streptomyces</taxon>
    </lineage>
</organism>
<dbReference type="SUPFAM" id="SSF53850">
    <property type="entry name" value="Periplasmic binding protein-like II"/>
    <property type="match status" value="1"/>
</dbReference>
<dbReference type="RefSeq" id="WP_189037040.1">
    <property type="nucleotide sequence ID" value="NZ_BMMP01000006.1"/>
</dbReference>
<evidence type="ECO:0000313" key="2">
    <source>
        <dbReference type="Proteomes" id="UP000631535"/>
    </source>
</evidence>
<proteinExistence type="predicted"/>
<dbReference type="Pfam" id="PF01547">
    <property type="entry name" value="SBP_bac_1"/>
    <property type="match status" value="1"/>
</dbReference>
<dbReference type="PROSITE" id="PS51257">
    <property type="entry name" value="PROKAR_LIPOPROTEIN"/>
    <property type="match status" value="1"/>
</dbReference>
<dbReference type="InterPro" id="IPR006059">
    <property type="entry name" value="SBP"/>
</dbReference>